<evidence type="ECO:0000313" key="4">
    <source>
        <dbReference type="EMBL" id="GIZ52299.1"/>
    </source>
</evidence>
<proteinExistence type="predicted"/>
<dbReference type="InterPro" id="IPR050595">
    <property type="entry name" value="Bact_response_regulator"/>
</dbReference>
<feature type="modified residue" description="4-aspartylphosphate" evidence="2">
    <location>
        <position position="69"/>
    </location>
</feature>
<keyword evidence="1 2" id="KW-0597">Phosphoprotein</keyword>
<name>A0ABQ4Q5G6_9BURK</name>
<dbReference type="Proteomes" id="UP000887222">
    <property type="component" value="Unassembled WGS sequence"/>
</dbReference>
<gene>
    <name evidence="4" type="ORF">NCCP691_23130</name>
</gene>
<dbReference type="SMART" id="SM00448">
    <property type="entry name" value="REC"/>
    <property type="match status" value="1"/>
</dbReference>
<dbReference type="Pfam" id="PF00072">
    <property type="entry name" value="Response_reg"/>
    <property type="match status" value="1"/>
</dbReference>
<keyword evidence="5" id="KW-1185">Reference proteome</keyword>
<dbReference type="InterPro" id="IPR011006">
    <property type="entry name" value="CheY-like_superfamily"/>
</dbReference>
<comment type="caution">
    <text evidence="4">The sequence shown here is derived from an EMBL/GenBank/DDBJ whole genome shotgun (WGS) entry which is preliminary data.</text>
</comment>
<evidence type="ECO:0000256" key="1">
    <source>
        <dbReference type="ARBA" id="ARBA00022553"/>
    </source>
</evidence>
<dbReference type="InterPro" id="IPR001789">
    <property type="entry name" value="Sig_transdc_resp-reg_receiver"/>
</dbReference>
<dbReference type="SUPFAM" id="SSF52172">
    <property type="entry name" value="CheY-like"/>
    <property type="match status" value="1"/>
</dbReference>
<dbReference type="Gene3D" id="3.40.50.2300">
    <property type="match status" value="1"/>
</dbReference>
<evidence type="ECO:0000259" key="3">
    <source>
        <dbReference type="PROSITE" id="PS50110"/>
    </source>
</evidence>
<dbReference type="PANTHER" id="PTHR44591">
    <property type="entry name" value="STRESS RESPONSE REGULATOR PROTEIN 1"/>
    <property type="match status" value="1"/>
</dbReference>
<dbReference type="EMBL" id="BPMK01000009">
    <property type="protein sequence ID" value="GIZ52299.1"/>
    <property type="molecule type" value="Genomic_DNA"/>
</dbReference>
<reference evidence="4 5" key="1">
    <citation type="journal article" date="2022" name="Int. J. Syst. Evol. Microbiol.">
        <title>Noviherbaspirillum aridicola sp. nov., isolated from an arid soil in Pakistan.</title>
        <authorList>
            <person name="Khan I.U."/>
            <person name="Saqib M."/>
            <person name="Amin A."/>
            <person name="Hussain F."/>
            <person name="Li L."/>
            <person name="Liu Y.H."/>
            <person name="Fang B.Z."/>
            <person name="Ahmed I."/>
            <person name="Li W.J."/>
        </authorList>
    </citation>
    <scope>NUCLEOTIDE SEQUENCE [LARGE SCALE GENOMIC DNA]</scope>
    <source>
        <strain evidence="4 5">NCCP-691</strain>
    </source>
</reference>
<dbReference type="PROSITE" id="PS50110">
    <property type="entry name" value="RESPONSE_REGULATORY"/>
    <property type="match status" value="1"/>
</dbReference>
<organism evidence="4 5">
    <name type="scientific">Noviherbaspirillum aridicola</name>
    <dbReference type="NCBI Taxonomy" id="2849687"/>
    <lineage>
        <taxon>Bacteria</taxon>
        <taxon>Pseudomonadati</taxon>
        <taxon>Pseudomonadota</taxon>
        <taxon>Betaproteobacteria</taxon>
        <taxon>Burkholderiales</taxon>
        <taxon>Oxalobacteraceae</taxon>
        <taxon>Noviherbaspirillum</taxon>
    </lineage>
</organism>
<dbReference type="PANTHER" id="PTHR44591:SF3">
    <property type="entry name" value="RESPONSE REGULATORY DOMAIN-CONTAINING PROTEIN"/>
    <property type="match status" value="1"/>
</dbReference>
<evidence type="ECO:0000313" key="5">
    <source>
        <dbReference type="Proteomes" id="UP000887222"/>
    </source>
</evidence>
<feature type="domain" description="Response regulatory" evidence="3">
    <location>
        <begin position="20"/>
        <end position="137"/>
    </location>
</feature>
<accession>A0ABQ4Q5G6</accession>
<sequence>MRHASLHIHTAMSDPTSPLNALIVEDNRDLARLFSDLLEVLGCKADVEWNAIAGLEKADATRPDIIFCDISMPGEKNGFDVAREVRANPQLAHTWLIAVTGYDNQETCDRALAAGFDRVFPKPVKFAQMQAVLNDVRGKRRNGADGQQS</sequence>
<evidence type="ECO:0000256" key="2">
    <source>
        <dbReference type="PROSITE-ProRule" id="PRU00169"/>
    </source>
</evidence>
<protein>
    <recommendedName>
        <fullName evidence="3">Response regulatory domain-containing protein</fullName>
    </recommendedName>
</protein>